<evidence type="ECO:0000313" key="2">
    <source>
        <dbReference type="Proteomes" id="UP000008698"/>
    </source>
</evidence>
<sequence>MAQPSGNGRSGAYNMTNMANALPQQPGNFRPVGYPPVPQQQRYNSSTPSTAMMTPPMNTHYAPQHVMPMQGQHFYMPQQTHHFYGGPHSPMQQQTRPNIAFYPNHMALNQQHSQMTPAYFYPQHNANFQHHQAISQSIPSGQYYGGGEMIESGDENKAGIVRGPPRKPRQSGKLFFQSSKTLSDYPEAMLFG</sequence>
<dbReference type="KEGG" id="val:VDBG_05145"/>
<gene>
    <name evidence="1" type="ORF">VDBG_05145</name>
</gene>
<protein>
    <submittedName>
        <fullName evidence="1">Uncharacterized protein</fullName>
    </submittedName>
</protein>
<organism evidence="2">
    <name type="scientific">Verticillium alfalfae (strain VaMs.102 / ATCC MYA-4576 / FGSC 10136)</name>
    <name type="common">Verticillium wilt of alfalfa</name>
    <name type="synonym">Verticillium albo-atrum</name>
    <dbReference type="NCBI Taxonomy" id="526221"/>
    <lineage>
        <taxon>Eukaryota</taxon>
        <taxon>Fungi</taxon>
        <taxon>Dikarya</taxon>
        <taxon>Ascomycota</taxon>
        <taxon>Pezizomycotina</taxon>
        <taxon>Sordariomycetes</taxon>
        <taxon>Hypocreomycetidae</taxon>
        <taxon>Glomerellales</taxon>
        <taxon>Plectosphaerellaceae</taxon>
        <taxon>Verticillium</taxon>
    </lineage>
</organism>
<evidence type="ECO:0000313" key="1">
    <source>
        <dbReference type="EMBL" id="EEY19036.1"/>
    </source>
</evidence>
<dbReference type="STRING" id="526221.C9SK18"/>
<dbReference type="AlphaFoldDB" id="C9SK18"/>
<dbReference type="OrthoDB" id="306690at2759"/>
<name>C9SK18_VERA1</name>
<dbReference type="EMBL" id="DS985219">
    <property type="protein sequence ID" value="EEY19036.1"/>
    <property type="molecule type" value="Genomic_DNA"/>
</dbReference>
<keyword evidence="2" id="KW-1185">Reference proteome</keyword>
<accession>C9SK18</accession>
<dbReference type="Proteomes" id="UP000008698">
    <property type="component" value="Unassembled WGS sequence"/>
</dbReference>
<dbReference type="eggNOG" id="KOG1902">
    <property type="taxonomic scope" value="Eukaryota"/>
</dbReference>
<dbReference type="RefSeq" id="XP_003004032.1">
    <property type="nucleotide sequence ID" value="XM_003003986.1"/>
</dbReference>
<proteinExistence type="predicted"/>
<dbReference type="GeneID" id="9535790"/>
<reference evidence="2" key="1">
    <citation type="journal article" date="2011" name="PLoS Pathog.">
        <title>Comparative genomics yields insights into niche adaptation of plant vascular wilt pathogens.</title>
        <authorList>
            <person name="Klosterman S.J."/>
            <person name="Subbarao K.V."/>
            <person name="Kang S."/>
            <person name="Veronese P."/>
            <person name="Gold S.E."/>
            <person name="Thomma B.P.H.J."/>
            <person name="Chen Z."/>
            <person name="Henrissat B."/>
            <person name="Lee Y.-H."/>
            <person name="Park J."/>
            <person name="Garcia-Pedrajas M.D."/>
            <person name="Barbara D.J."/>
            <person name="Anchieta A."/>
            <person name="de Jonge R."/>
            <person name="Santhanam P."/>
            <person name="Maruthachalam K."/>
            <person name="Atallah Z."/>
            <person name="Amyotte S.G."/>
            <person name="Paz Z."/>
            <person name="Inderbitzin P."/>
            <person name="Hayes R.J."/>
            <person name="Heiman D.I."/>
            <person name="Young S."/>
            <person name="Zeng Q."/>
            <person name="Engels R."/>
            <person name="Galagan J."/>
            <person name="Cuomo C.A."/>
            <person name="Dobinson K.F."/>
            <person name="Ma L.-J."/>
        </authorList>
    </citation>
    <scope>NUCLEOTIDE SEQUENCE [LARGE SCALE GENOMIC DNA]</scope>
    <source>
        <strain evidence="2">VaMs.102 / ATCC MYA-4576 / FGSC 10136</strain>
    </source>
</reference>
<dbReference type="HOGENOM" id="CLU_1416160_0_0_1"/>